<accession>A0A2V1E5R2</accession>
<dbReference type="EMBL" id="KZ805314">
    <property type="protein sequence ID" value="PVI05439.1"/>
    <property type="molecule type" value="Genomic_DNA"/>
</dbReference>
<keyword evidence="2" id="KW-1185">Reference proteome</keyword>
<evidence type="ECO:0000313" key="1">
    <source>
        <dbReference type="EMBL" id="PVI05439.1"/>
    </source>
</evidence>
<evidence type="ECO:0008006" key="3">
    <source>
        <dbReference type="Google" id="ProtNLM"/>
    </source>
</evidence>
<protein>
    <recommendedName>
        <fullName evidence="3">Transcription factor domain-containing protein</fullName>
    </recommendedName>
</protein>
<reference evidence="1 2" key="1">
    <citation type="journal article" date="2018" name="Sci. Rep.">
        <title>Comparative genomics provides insights into the lifestyle and reveals functional heterogeneity of dark septate endophytic fungi.</title>
        <authorList>
            <person name="Knapp D.G."/>
            <person name="Nemeth J.B."/>
            <person name="Barry K."/>
            <person name="Hainaut M."/>
            <person name="Henrissat B."/>
            <person name="Johnson J."/>
            <person name="Kuo A."/>
            <person name="Lim J.H.P."/>
            <person name="Lipzen A."/>
            <person name="Nolan M."/>
            <person name="Ohm R.A."/>
            <person name="Tamas L."/>
            <person name="Grigoriev I.V."/>
            <person name="Spatafora J.W."/>
            <person name="Nagy L.G."/>
            <person name="Kovacs G.M."/>
        </authorList>
    </citation>
    <scope>NUCLEOTIDE SEQUENCE [LARGE SCALE GENOMIC DNA]</scope>
    <source>
        <strain evidence="1 2">DSE2036</strain>
    </source>
</reference>
<name>A0A2V1E5R2_9PLEO</name>
<proteinExistence type="predicted"/>
<organism evidence="1 2">
    <name type="scientific">Periconia macrospinosa</name>
    <dbReference type="NCBI Taxonomy" id="97972"/>
    <lineage>
        <taxon>Eukaryota</taxon>
        <taxon>Fungi</taxon>
        <taxon>Dikarya</taxon>
        <taxon>Ascomycota</taxon>
        <taxon>Pezizomycotina</taxon>
        <taxon>Dothideomycetes</taxon>
        <taxon>Pleosporomycetidae</taxon>
        <taxon>Pleosporales</taxon>
        <taxon>Massarineae</taxon>
        <taxon>Periconiaceae</taxon>
        <taxon>Periconia</taxon>
    </lineage>
</organism>
<dbReference type="AlphaFoldDB" id="A0A2V1E5R2"/>
<dbReference type="PANTHER" id="PTHR37540:SF9">
    <property type="entry name" value="ZN(2)-C6 FUNGAL-TYPE DOMAIN-CONTAINING PROTEIN"/>
    <property type="match status" value="1"/>
</dbReference>
<evidence type="ECO:0000313" key="2">
    <source>
        <dbReference type="Proteomes" id="UP000244855"/>
    </source>
</evidence>
<dbReference type="PANTHER" id="PTHR37540">
    <property type="entry name" value="TRANSCRIPTION FACTOR (ACR-2), PUTATIVE-RELATED-RELATED"/>
    <property type="match status" value="1"/>
</dbReference>
<dbReference type="OrthoDB" id="4158087at2759"/>
<dbReference type="Proteomes" id="UP000244855">
    <property type="component" value="Unassembled WGS sequence"/>
</dbReference>
<gene>
    <name evidence="1" type="ORF">DM02DRAFT_668366</name>
</gene>
<dbReference type="STRING" id="97972.A0A2V1E5R2"/>
<sequence length="476" mass="55302">MTQTFHFVNGACADRKERKELRRHVMIGKNAGRTIHRPSRIKAFQQKSLELRDENVASICTKRDFERDSMNSGKVGKVPQWRLSEVKSVAFPVELTPQYAEIVATFLEFIADGMYPSHIGVSVEDAKRTWLQVMTADSSTFYCNIALMQACNALFKDEGHDSVISTTFLARSTAHVRRKIESQDALSCSTVAMVLSLVTQEQFRNEHKAARIHLDGLIRMIHLRGGLDTLAETVQVLLKVCKTDILFALEYGNTPVFYRDRMPQIRLMYTLDYTACDMNRNILNSRNHIDEAILYILVDIFDLCMLFNDPHGQHFRMDLYSYQEVIISISYRLLALDYIYQHPTVPTTEITYQLGSIVFMMILFLQYGRRRLHRFTRITQLLRGVIELHFTHYDKDQMLWLMITGGIWMMDGVWTLDKRSGDWLPPLILELAQDLGVQTWEEARSRIIKYPWIYKLQDEPGKKIWDRVHGGSVVSW</sequence>